<comment type="caution">
    <text evidence="1">The sequence shown here is derived from an EMBL/GenBank/DDBJ whole genome shotgun (WGS) entry which is preliminary data.</text>
</comment>
<keyword evidence="2" id="KW-1185">Reference proteome</keyword>
<gene>
    <name evidence="1" type="ORF">Clacol_002223</name>
</gene>
<dbReference type="EMBL" id="BPWL01000003">
    <property type="protein sequence ID" value="GJJ08016.1"/>
    <property type="molecule type" value="Genomic_DNA"/>
</dbReference>
<accession>A0AAV5A619</accession>
<name>A0AAV5A619_9AGAM</name>
<evidence type="ECO:0000313" key="1">
    <source>
        <dbReference type="EMBL" id="GJJ08016.1"/>
    </source>
</evidence>
<dbReference type="Proteomes" id="UP001050691">
    <property type="component" value="Unassembled WGS sequence"/>
</dbReference>
<protein>
    <submittedName>
        <fullName evidence="1">Uncharacterized protein</fullName>
    </submittedName>
</protein>
<sequence length="134" mass="15573">MSIQSLDLVSDFQKVADFIKGTMIRMWTSINIVRGGRPHETHNVYNSGGSTAASARTNADEARWLKTIEEQGYCNGTRYFSDFGTRDDLQNRIKHHLTQQEFQWIVWRSEMKYVDPDVNEVCIAFPLRCRVVLR</sequence>
<organism evidence="1 2">
    <name type="scientific">Clathrus columnatus</name>
    <dbReference type="NCBI Taxonomy" id="1419009"/>
    <lineage>
        <taxon>Eukaryota</taxon>
        <taxon>Fungi</taxon>
        <taxon>Dikarya</taxon>
        <taxon>Basidiomycota</taxon>
        <taxon>Agaricomycotina</taxon>
        <taxon>Agaricomycetes</taxon>
        <taxon>Phallomycetidae</taxon>
        <taxon>Phallales</taxon>
        <taxon>Clathraceae</taxon>
        <taxon>Clathrus</taxon>
    </lineage>
</organism>
<proteinExistence type="predicted"/>
<evidence type="ECO:0000313" key="2">
    <source>
        <dbReference type="Proteomes" id="UP001050691"/>
    </source>
</evidence>
<dbReference type="AlphaFoldDB" id="A0AAV5A619"/>
<reference evidence="1" key="1">
    <citation type="submission" date="2021-10" db="EMBL/GenBank/DDBJ databases">
        <title>De novo Genome Assembly of Clathrus columnatus (Basidiomycota, Fungi) Using Illumina and Nanopore Sequence Data.</title>
        <authorList>
            <person name="Ogiso-Tanaka E."/>
            <person name="Itagaki H."/>
            <person name="Hosoya T."/>
            <person name="Hosaka K."/>
        </authorList>
    </citation>
    <scope>NUCLEOTIDE SEQUENCE</scope>
    <source>
        <strain evidence="1">MO-923</strain>
    </source>
</reference>